<feature type="transmembrane region" description="Helical" evidence="8">
    <location>
        <begin position="264"/>
        <end position="289"/>
    </location>
</feature>
<evidence type="ECO:0000256" key="1">
    <source>
        <dbReference type="ARBA" id="ARBA00004651"/>
    </source>
</evidence>
<feature type="transmembrane region" description="Helical" evidence="8">
    <location>
        <begin position="415"/>
        <end position="436"/>
    </location>
</feature>
<name>A0ABQ0JVJ3_9BACT</name>
<keyword evidence="11" id="KW-1185">Reference proteome</keyword>
<protein>
    <submittedName>
        <fullName evidence="10">4-amino-4-deoxy-L-arabinose transferase and related glycosyltransferases of PMT family</fullName>
    </submittedName>
</protein>
<dbReference type="PANTHER" id="PTHR33908">
    <property type="entry name" value="MANNOSYLTRANSFERASE YKCB-RELATED"/>
    <property type="match status" value="1"/>
</dbReference>
<feature type="domain" description="ArnT-like N-terminal" evidence="9">
    <location>
        <begin position="18"/>
        <end position="232"/>
    </location>
</feature>
<feature type="transmembrane region" description="Helical" evidence="8">
    <location>
        <begin position="324"/>
        <end position="341"/>
    </location>
</feature>
<accession>A0ABQ0JVJ3</accession>
<dbReference type="PANTHER" id="PTHR33908:SF3">
    <property type="entry name" value="UNDECAPRENYL PHOSPHATE-ALPHA-4-AMINO-4-DEOXY-L-ARABINOSE ARABINOSYL TRANSFERASE"/>
    <property type="match status" value="1"/>
</dbReference>
<dbReference type="Pfam" id="PF02366">
    <property type="entry name" value="PMT"/>
    <property type="match status" value="1"/>
</dbReference>
<dbReference type="Proteomes" id="UP000032309">
    <property type="component" value="Unassembled WGS sequence"/>
</dbReference>
<keyword evidence="5 8" id="KW-0812">Transmembrane</keyword>
<evidence type="ECO:0000313" key="11">
    <source>
        <dbReference type="Proteomes" id="UP000032309"/>
    </source>
</evidence>
<feature type="transmembrane region" description="Helical" evidence="8">
    <location>
        <begin position="389"/>
        <end position="408"/>
    </location>
</feature>
<comment type="caution">
    <text evidence="10">The sequence shown here is derived from an EMBL/GenBank/DDBJ whole genome shotgun (WGS) entry which is preliminary data.</text>
</comment>
<keyword evidence="6 8" id="KW-1133">Transmembrane helix</keyword>
<feature type="transmembrane region" description="Helical" evidence="8">
    <location>
        <begin position="214"/>
        <end position="236"/>
    </location>
</feature>
<keyword evidence="2" id="KW-1003">Cell membrane</keyword>
<dbReference type="RefSeq" id="WP_082059076.1">
    <property type="nucleotide sequence ID" value="NZ_BAFN01000001.1"/>
</dbReference>
<evidence type="ECO:0000256" key="7">
    <source>
        <dbReference type="ARBA" id="ARBA00023136"/>
    </source>
</evidence>
<dbReference type="InterPro" id="IPR003342">
    <property type="entry name" value="ArnT-like_N"/>
</dbReference>
<keyword evidence="4 10" id="KW-0808">Transferase</keyword>
<organism evidence="10 11">
    <name type="scientific">Candidatus Brocadia sinica JPN1</name>
    <dbReference type="NCBI Taxonomy" id="1197129"/>
    <lineage>
        <taxon>Bacteria</taxon>
        <taxon>Pseudomonadati</taxon>
        <taxon>Planctomycetota</taxon>
        <taxon>Candidatus Brocadiia</taxon>
        <taxon>Candidatus Brocadiales</taxon>
        <taxon>Candidatus Brocadiaceae</taxon>
        <taxon>Candidatus Brocadia</taxon>
    </lineage>
</organism>
<evidence type="ECO:0000259" key="9">
    <source>
        <dbReference type="Pfam" id="PF02366"/>
    </source>
</evidence>
<feature type="transmembrane region" description="Helical" evidence="8">
    <location>
        <begin position="142"/>
        <end position="161"/>
    </location>
</feature>
<feature type="transmembrane region" description="Helical" evidence="8">
    <location>
        <begin position="173"/>
        <end position="202"/>
    </location>
</feature>
<evidence type="ECO:0000256" key="4">
    <source>
        <dbReference type="ARBA" id="ARBA00022679"/>
    </source>
</evidence>
<evidence type="ECO:0000256" key="2">
    <source>
        <dbReference type="ARBA" id="ARBA00022475"/>
    </source>
</evidence>
<sequence>MNSTTPVNNTRIIAACIILFTAALFLFNTGKRDLWAPDEPRYAQVSKEMRETGNFIVPHLNSAPYPDKPPLLFWLINVFSLPFGKITALSSRLPSAFTGIGCCLAIFYFGKRLYQNTRIGLLSALILATSSKFLWMAHRVAFDVLLTFFVTMAILCFYKGYTEQKSRGKNYTLFYIFMALGVLTKGPVGFILPFCVVLTYLLLKRNMGILKETYPWTGGLIFVFIVFTWVCLAGIYGGKEYTYQILFKQNVGRFASSFAHKRPMYYYFIYFPVNFLPWGVFIPSIAIYLFSKKRKGKDQEYSVASCLVCRYFCFFSVVSGKRDIYVLPLYPGAALLTAWFLNEFVEQFREKPFKKIGYYPCYTLCIVSLASGIILPVAVYKIFPQYTTTTIPFVIILLIGGFAMLRFVKYARIIPFLFTLIFVIFAVFTMSTLQAIPVMNQYKSAKEICDKANSMIKSGDKLAMYNFFRDPYLFYTNRNYIEVINGLDALKQFLNTTERVFLFIQEKDFREVSKSPEMPLFVLGKDSVGHRNILFISNKEK</sequence>
<keyword evidence="7 8" id="KW-0472">Membrane</keyword>
<proteinExistence type="predicted"/>
<gene>
    <name evidence="10" type="ORF">BROSI_A1301</name>
</gene>
<feature type="transmembrane region" description="Helical" evidence="8">
    <location>
        <begin position="93"/>
        <end position="110"/>
    </location>
</feature>
<evidence type="ECO:0000313" key="10">
    <source>
        <dbReference type="EMBL" id="GAN32786.1"/>
    </source>
</evidence>
<evidence type="ECO:0000256" key="8">
    <source>
        <dbReference type="SAM" id="Phobius"/>
    </source>
</evidence>
<dbReference type="InterPro" id="IPR050297">
    <property type="entry name" value="LipidA_mod_glycosyltrf_83"/>
</dbReference>
<dbReference type="EMBL" id="BAFN01000001">
    <property type="protein sequence ID" value="GAN32786.1"/>
    <property type="molecule type" value="Genomic_DNA"/>
</dbReference>
<reference evidence="11" key="1">
    <citation type="journal article" date="2015" name="Genome Announc.">
        <title>Draft Genome Sequence of an Anaerobic Ammonium-Oxidizing Bacterium, "Candidatus Brocadia sinica".</title>
        <authorList>
            <person name="Oshiki M."/>
            <person name="Shinyako-Hata K."/>
            <person name="Satoh H."/>
            <person name="Okabe S."/>
        </authorList>
    </citation>
    <scope>NUCLEOTIDE SEQUENCE [LARGE SCALE GENOMIC DNA]</scope>
    <source>
        <strain evidence="11">JPN1</strain>
    </source>
</reference>
<dbReference type="GO" id="GO:0016740">
    <property type="term" value="F:transferase activity"/>
    <property type="evidence" value="ECO:0007669"/>
    <property type="project" value="UniProtKB-KW"/>
</dbReference>
<feature type="transmembrane region" description="Helical" evidence="8">
    <location>
        <begin position="116"/>
        <end position="135"/>
    </location>
</feature>
<evidence type="ECO:0000256" key="3">
    <source>
        <dbReference type="ARBA" id="ARBA00022676"/>
    </source>
</evidence>
<feature type="transmembrane region" description="Helical" evidence="8">
    <location>
        <begin position="361"/>
        <end position="383"/>
    </location>
</feature>
<comment type="subcellular location">
    <subcellularLocation>
        <location evidence="1">Cell membrane</location>
        <topology evidence="1">Multi-pass membrane protein</topology>
    </subcellularLocation>
</comment>
<feature type="transmembrane region" description="Helical" evidence="8">
    <location>
        <begin position="12"/>
        <end position="30"/>
    </location>
</feature>
<evidence type="ECO:0000256" key="5">
    <source>
        <dbReference type="ARBA" id="ARBA00022692"/>
    </source>
</evidence>
<keyword evidence="3" id="KW-0328">Glycosyltransferase</keyword>
<evidence type="ECO:0000256" key="6">
    <source>
        <dbReference type="ARBA" id="ARBA00022989"/>
    </source>
</evidence>